<dbReference type="EMBL" id="CP049366">
    <property type="protein sequence ID" value="QMT85002.1"/>
    <property type="molecule type" value="Genomic_DNA"/>
</dbReference>
<dbReference type="RefSeq" id="WP_182082779.1">
    <property type="nucleotide sequence ID" value="NZ_CP049366.1"/>
</dbReference>
<gene>
    <name evidence="3" type="ORF">G6534_10375</name>
</gene>
<feature type="chain" id="PRO_5039152229" description="Lipoprotein" evidence="2">
    <location>
        <begin position="19"/>
        <end position="185"/>
    </location>
</feature>
<evidence type="ECO:0000313" key="3">
    <source>
        <dbReference type="EMBL" id="QMT85002.1"/>
    </source>
</evidence>
<proteinExistence type="predicted"/>
<keyword evidence="4" id="KW-1185">Reference proteome</keyword>
<protein>
    <recommendedName>
        <fullName evidence="5">Lipoprotein</fullName>
    </recommendedName>
</protein>
<evidence type="ECO:0000256" key="2">
    <source>
        <dbReference type="SAM" id="SignalP"/>
    </source>
</evidence>
<keyword evidence="2" id="KW-0732">Signal</keyword>
<reference evidence="3 4" key="1">
    <citation type="submission" date="2020-02" db="EMBL/GenBank/DDBJ databases">
        <title>Complete Genome Sequence of Lactobacillus sp. NFFJ11 Isolated from animal feed.</title>
        <authorList>
            <person name="Jung J.Y."/>
        </authorList>
    </citation>
    <scope>NUCLEOTIDE SEQUENCE [LARGE SCALE GENOMIC DNA]</scope>
    <source>
        <strain evidence="3 4">NFFJ11</strain>
    </source>
</reference>
<feature type="region of interest" description="Disordered" evidence="1">
    <location>
        <begin position="22"/>
        <end position="115"/>
    </location>
</feature>
<name>A0A7L7L074_9LACO</name>
<accession>A0A7L7L074</accession>
<dbReference type="KEGG" id="cpab:G6534_10375"/>
<evidence type="ECO:0000256" key="1">
    <source>
        <dbReference type="SAM" id="MobiDB-lite"/>
    </source>
</evidence>
<feature type="signal peptide" evidence="2">
    <location>
        <begin position="1"/>
        <end position="18"/>
    </location>
</feature>
<feature type="compositionally biased region" description="Low complexity" evidence="1">
    <location>
        <begin position="46"/>
        <end position="57"/>
    </location>
</feature>
<evidence type="ECO:0000313" key="4">
    <source>
        <dbReference type="Proteomes" id="UP000514410"/>
    </source>
</evidence>
<dbReference type="PROSITE" id="PS51257">
    <property type="entry name" value="PROKAR_LIPOPROTEIN"/>
    <property type="match status" value="1"/>
</dbReference>
<feature type="compositionally biased region" description="Basic and acidic residues" evidence="1">
    <location>
        <begin position="58"/>
        <end position="71"/>
    </location>
</feature>
<feature type="compositionally biased region" description="Low complexity" evidence="1">
    <location>
        <begin position="75"/>
        <end position="115"/>
    </location>
</feature>
<dbReference type="AlphaFoldDB" id="A0A7L7L074"/>
<dbReference type="Proteomes" id="UP000514410">
    <property type="component" value="Chromosome"/>
</dbReference>
<sequence>MFKRLSIVTLALSGLLLAGCTSQQSTDLKSNKGDKTEQTPSNTPQKSTKSNKTTKSTKATDETSSPEKEDTSNGSDSNQTQSNQNQQDQTTNQTTTDQTQNQTDSQQTQDQTQQSVNLTTAQEAVEFLADKLSSTYDKSTTQYVANGKVTWDDVTGYQINIYSKNSDSPAGSYLVPTNGQYFQIW</sequence>
<evidence type="ECO:0008006" key="5">
    <source>
        <dbReference type="Google" id="ProtNLM"/>
    </source>
</evidence>
<organism evidence="3 4">
    <name type="scientific">Companilactobacillus pabuli</name>
    <dbReference type="NCBI Taxonomy" id="2714036"/>
    <lineage>
        <taxon>Bacteria</taxon>
        <taxon>Bacillati</taxon>
        <taxon>Bacillota</taxon>
        <taxon>Bacilli</taxon>
        <taxon>Lactobacillales</taxon>
        <taxon>Lactobacillaceae</taxon>
        <taxon>Companilactobacillus</taxon>
    </lineage>
</organism>